<organism evidence="1">
    <name type="scientific">uncultured Paludibacter sp</name>
    <dbReference type="NCBI Taxonomy" id="497635"/>
    <lineage>
        <taxon>Bacteria</taxon>
        <taxon>Pseudomonadati</taxon>
        <taxon>Bacteroidota</taxon>
        <taxon>Bacteroidia</taxon>
        <taxon>Bacteroidales</taxon>
        <taxon>Paludibacteraceae</taxon>
        <taxon>Paludibacter</taxon>
        <taxon>environmental samples</taxon>
    </lineage>
</organism>
<proteinExistence type="predicted"/>
<name>A0A653A6B4_9BACT</name>
<accession>A0A653A6B4</accession>
<dbReference type="AlphaFoldDB" id="A0A653A6B4"/>
<protein>
    <submittedName>
        <fullName evidence="1">Uncharacterized protein</fullName>
    </submittedName>
</protein>
<gene>
    <name evidence="1" type="ORF">TRIP_D170020</name>
</gene>
<reference evidence="1" key="1">
    <citation type="submission" date="2018-07" db="EMBL/GenBank/DDBJ databases">
        <authorList>
            <consortium name="Genoscope - CEA"/>
            <person name="William W."/>
        </authorList>
    </citation>
    <scope>NUCLEOTIDE SEQUENCE</scope>
    <source>
        <strain evidence="1">IK1</strain>
    </source>
</reference>
<dbReference type="EMBL" id="UPXZ01000009">
    <property type="protein sequence ID" value="VBB43505.1"/>
    <property type="molecule type" value="Genomic_DNA"/>
</dbReference>
<sequence>MQSEIKVNRLKADAKNKRAKLKGKKMVRVSGTRLVNGKPVKYRKLIEVETNKKQ</sequence>
<evidence type="ECO:0000313" key="1">
    <source>
        <dbReference type="EMBL" id="VBB43505.1"/>
    </source>
</evidence>